<reference evidence="2 3" key="1">
    <citation type="submission" date="2019-11" db="EMBL/GenBank/DDBJ databases">
        <authorList>
            <person name="Li X.-J."/>
            <person name="Feng X.-M."/>
        </authorList>
    </citation>
    <scope>NUCLEOTIDE SEQUENCE [LARGE SCALE GENOMIC DNA]</scope>
    <source>
        <strain evidence="2 3">XMNu-373</strain>
    </source>
</reference>
<proteinExistence type="predicted"/>
<accession>A0A7K3LXZ8</accession>
<sequence>MSMSDERPLAAGEEMPEVQDAHRDPGADLEAEGVPEVADESTTGKGEVPEPEEPIAPGETPTVRTAREMGQGPEHAPRGIEGHLAAEEPEHLPDHGPGADFDDDEPHPDDRTGSPEESALHVEDDSTVP</sequence>
<feature type="compositionally biased region" description="Basic and acidic residues" evidence="1">
    <location>
        <begin position="75"/>
        <end position="94"/>
    </location>
</feature>
<feature type="compositionally biased region" description="Basic and acidic residues" evidence="1">
    <location>
        <begin position="108"/>
        <end position="129"/>
    </location>
</feature>
<protein>
    <recommendedName>
        <fullName evidence="4">DUF5709 domain-containing protein</fullName>
    </recommendedName>
</protein>
<dbReference type="Proteomes" id="UP000460435">
    <property type="component" value="Unassembled WGS sequence"/>
</dbReference>
<keyword evidence="3" id="KW-1185">Reference proteome</keyword>
<feature type="compositionally biased region" description="Acidic residues" evidence="1">
    <location>
        <begin position="27"/>
        <end position="39"/>
    </location>
</feature>
<dbReference type="EMBL" id="WLZY01000001">
    <property type="protein sequence ID" value="NDL55911.1"/>
    <property type="molecule type" value="Genomic_DNA"/>
</dbReference>
<dbReference type="AlphaFoldDB" id="A0A7K3LXZ8"/>
<dbReference type="RefSeq" id="WP_162448572.1">
    <property type="nucleotide sequence ID" value="NZ_WLZY01000001.1"/>
</dbReference>
<gene>
    <name evidence="2" type="ORF">F7O44_02380</name>
</gene>
<evidence type="ECO:0000313" key="2">
    <source>
        <dbReference type="EMBL" id="NDL55911.1"/>
    </source>
</evidence>
<feature type="region of interest" description="Disordered" evidence="1">
    <location>
        <begin position="1"/>
        <end position="129"/>
    </location>
</feature>
<evidence type="ECO:0000256" key="1">
    <source>
        <dbReference type="SAM" id="MobiDB-lite"/>
    </source>
</evidence>
<organism evidence="2 3">
    <name type="scientific">Phytoactinopolyspora mesophila</name>
    <dbReference type="NCBI Taxonomy" id="2650750"/>
    <lineage>
        <taxon>Bacteria</taxon>
        <taxon>Bacillati</taxon>
        <taxon>Actinomycetota</taxon>
        <taxon>Actinomycetes</taxon>
        <taxon>Jiangellales</taxon>
        <taxon>Jiangellaceae</taxon>
        <taxon>Phytoactinopolyspora</taxon>
    </lineage>
</organism>
<comment type="caution">
    <text evidence="2">The sequence shown here is derived from an EMBL/GenBank/DDBJ whole genome shotgun (WGS) entry which is preliminary data.</text>
</comment>
<evidence type="ECO:0008006" key="4">
    <source>
        <dbReference type="Google" id="ProtNLM"/>
    </source>
</evidence>
<name>A0A7K3LXZ8_9ACTN</name>
<evidence type="ECO:0000313" key="3">
    <source>
        <dbReference type="Proteomes" id="UP000460435"/>
    </source>
</evidence>